<evidence type="ECO:0000256" key="1">
    <source>
        <dbReference type="ARBA" id="ARBA00007945"/>
    </source>
</evidence>
<dbReference type="AlphaFoldDB" id="A0A8C9IDZ1"/>
<evidence type="ECO:0000313" key="4">
    <source>
        <dbReference type="Proteomes" id="UP000694416"/>
    </source>
</evidence>
<dbReference type="InterPro" id="IPR007726">
    <property type="entry name" value="SS18_N"/>
</dbReference>
<reference evidence="3" key="1">
    <citation type="submission" date="2025-08" db="UniProtKB">
        <authorList>
            <consortium name="Ensembl"/>
        </authorList>
    </citation>
    <scope>IDENTIFICATION</scope>
</reference>
<feature type="domain" description="SS18 N-terminal" evidence="2">
    <location>
        <begin position="10"/>
        <end position="67"/>
    </location>
</feature>
<organism evidence="3 4">
    <name type="scientific">Piliocolobus tephrosceles</name>
    <name type="common">Ugandan red Colobus</name>
    <dbReference type="NCBI Taxonomy" id="591936"/>
    <lineage>
        <taxon>Eukaryota</taxon>
        <taxon>Metazoa</taxon>
        <taxon>Chordata</taxon>
        <taxon>Craniata</taxon>
        <taxon>Vertebrata</taxon>
        <taxon>Euteleostomi</taxon>
        <taxon>Mammalia</taxon>
        <taxon>Eutheria</taxon>
        <taxon>Euarchontoglires</taxon>
        <taxon>Primates</taxon>
        <taxon>Haplorrhini</taxon>
        <taxon>Catarrhini</taxon>
        <taxon>Cercopithecidae</taxon>
        <taxon>Colobinae</taxon>
        <taxon>Piliocolobus</taxon>
    </lineage>
</organism>
<dbReference type="Ensembl" id="ENSPTET00000041209.1">
    <property type="protein sequence ID" value="ENSPTEP00000029672.1"/>
    <property type="gene ID" value="ENSPTEG00000029038.1"/>
</dbReference>
<accession>A0A8C9IDZ1</accession>
<reference evidence="3" key="2">
    <citation type="submission" date="2025-09" db="UniProtKB">
        <authorList>
            <consortium name="Ensembl"/>
        </authorList>
    </citation>
    <scope>IDENTIFICATION</scope>
</reference>
<protein>
    <recommendedName>
        <fullName evidence="2">SS18 N-terminal domain-containing protein</fullName>
    </recommendedName>
</protein>
<dbReference type="Proteomes" id="UP000694416">
    <property type="component" value="Unplaced"/>
</dbReference>
<name>A0A8C9IDZ1_9PRIM</name>
<keyword evidence="4" id="KW-1185">Reference proteome</keyword>
<dbReference type="Pfam" id="PF05030">
    <property type="entry name" value="SSXT"/>
    <property type="match status" value="1"/>
</dbReference>
<evidence type="ECO:0000313" key="3">
    <source>
        <dbReference type="Ensembl" id="ENSPTEP00000029672.1"/>
    </source>
</evidence>
<comment type="similarity">
    <text evidence="1">Belongs to the SS18 family.</text>
</comment>
<proteinExistence type="inferred from homology"/>
<sequence>MSVDWLRGKVEVDQETIQQLLEENEQLIICIVEYQNNGWANECVQCQHMLHRNLIYLATIGDPSPTMKMSQ</sequence>
<evidence type="ECO:0000259" key="2">
    <source>
        <dbReference type="Pfam" id="PF05030"/>
    </source>
</evidence>